<comment type="similarity">
    <text evidence="2">Belongs to the glycoprotein hormones subunit beta family.</text>
</comment>
<keyword evidence="7" id="KW-1185">Reference proteome</keyword>
<dbReference type="InterPro" id="IPR006208">
    <property type="entry name" value="Glyco_hormone_CN"/>
</dbReference>
<dbReference type="GO" id="GO:0007186">
    <property type="term" value="P:G protein-coupled receptor signaling pathway"/>
    <property type="evidence" value="ECO:0007669"/>
    <property type="project" value="TreeGrafter"/>
</dbReference>
<proteinExistence type="inferred from homology"/>
<dbReference type="GO" id="GO:0016020">
    <property type="term" value="C:membrane"/>
    <property type="evidence" value="ECO:0007669"/>
    <property type="project" value="InterPro"/>
</dbReference>
<sequence>MMSTAAVANGGGVATGSVVAVMQSAGVVGLTATGQAAAAATGAAVTGAKPILDPPFIESHQRVCTYNQTHYVTVQLPNCSAGVDPYYTYPVALKCECAVCVTAFTECITSI</sequence>
<dbReference type="EMBL" id="VCAZ01000122">
    <property type="protein sequence ID" value="TSV02087.1"/>
    <property type="molecule type" value="Genomic_DNA"/>
</dbReference>
<dbReference type="PANTHER" id="PTHR11515">
    <property type="entry name" value="GLYCOPROTEIN HORMONE BETA CHAIN"/>
    <property type="match status" value="1"/>
</dbReference>
<evidence type="ECO:0000256" key="2">
    <source>
        <dbReference type="ARBA" id="ARBA00006552"/>
    </source>
</evidence>
<accession>A0A556V501</accession>
<dbReference type="AlphaFoldDB" id="A0A556V501"/>
<name>A0A556V501_BAGYA</name>
<dbReference type="Gene3D" id="2.10.90.10">
    <property type="entry name" value="Cystine-knot cytokines"/>
    <property type="match status" value="1"/>
</dbReference>
<dbReference type="GO" id="GO:0002155">
    <property type="term" value="P:regulation of thyroid hormone receptor signaling pathway"/>
    <property type="evidence" value="ECO:0007669"/>
    <property type="project" value="TreeGrafter"/>
</dbReference>
<keyword evidence="3" id="KW-0964">Secreted</keyword>
<evidence type="ECO:0000259" key="5">
    <source>
        <dbReference type="Pfam" id="PF00007"/>
    </source>
</evidence>
<evidence type="ECO:0000256" key="1">
    <source>
        <dbReference type="ARBA" id="ARBA00004613"/>
    </source>
</evidence>
<comment type="subcellular location">
    <subcellularLocation>
        <location evidence="1">Secreted</location>
    </subcellularLocation>
</comment>
<dbReference type="GO" id="GO:0005615">
    <property type="term" value="C:extracellular space"/>
    <property type="evidence" value="ECO:0007669"/>
    <property type="project" value="TreeGrafter"/>
</dbReference>
<dbReference type="Pfam" id="PF06140">
    <property type="entry name" value="Ifi-6-16"/>
    <property type="match status" value="1"/>
</dbReference>
<feature type="domain" description="Glycoprotein hormone subunit beta" evidence="5">
    <location>
        <begin position="55"/>
        <end position="108"/>
    </location>
</feature>
<evidence type="ECO:0000256" key="3">
    <source>
        <dbReference type="ARBA" id="ARBA00022525"/>
    </source>
</evidence>
<evidence type="ECO:0000256" key="4">
    <source>
        <dbReference type="ARBA" id="ARBA00023157"/>
    </source>
</evidence>
<evidence type="ECO:0000313" key="6">
    <source>
        <dbReference type="EMBL" id="TSV02087.1"/>
    </source>
</evidence>
<dbReference type="CDD" id="cd00069">
    <property type="entry name" value="GHB_like"/>
    <property type="match status" value="1"/>
</dbReference>
<keyword evidence="4" id="KW-1015">Disulfide bond</keyword>
<dbReference type="Pfam" id="PF00007">
    <property type="entry name" value="Cys_knot"/>
    <property type="match status" value="1"/>
</dbReference>
<dbReference type="InterPro" id="IPR029034">
    <property type="entry name" value="Cystine-knot_cytokine"/>
</dbReference>
<dbReference type="InterPro" id="IPR009311">
    <property type="entry name" value="IFI6/IFI27-like"/>
</dbReference>
<dbReference type="Proteomes" id="UP000319801">
    <property type="component" value="Unassembled WGS sequence"/>
</dbReference>
<gene>
    <name evidence="6" type="ORF">Baya_13007</name>
</gene>
<organism evidence="6 7">
    <name type="scientific">Bagarius yarrelli</name>
    <name type="common">Goonch</name>
    <name type="synonym">Bagrus yarrelli</name>
    <dbReference type="NCBI Taxonomy" id="175774"/>
    <lineage>
        <taxon>Eukaryota</taxon>
        <taxon>Metazoa</taxon>
        <taxon>Chordata</taxon>
        <taxon>Craniata</taxon>
        <taxon>Vertebrata</taxon>
        <taxon>Euteleostomi</taxon>
        <taxon>Actinopterygii</taxon>
        <taxon>Neopterygii</taxon>
        <taxon>Teleostei</taxon>
        <taxon>Ostariophysi</taxon>
        <taxon>Siluriformes</taxon>
        <taxon>Sisoridae</taxon>
        <taxon>Sisorinae</taxon>
        <taxon>Bagarius</taxon>
    </lineage>
</organism>
<comment type="caution">
    <text evidence="6">The sequence shown here is derived from an EMBL/GenBank/DDBJ whole genome shotgun (WGS) entry which is preliminary data.</text>
</comment>
<dbReference type="SMART" id="SM00068">
    <property type="entry name" value="GHB"/>
    <property type="match status" value="1"/>
</dbReference>
<dbReference type="InterPro" id="IPR001545">
    <property type="entry name" value="Gonadotropin_bsu"/>
</dbReference>
<dbReference type="SUPFAM" id="SSF57501">
    <property type="entry name" value="Cystine-knot cytokines"/>
    <property type="match status" value="1"/>
</dbReference>
<dbReference type="GO" id="GO:0005737">
    <property type="term" value="C:cytoplasm"/>
    <property type="evidence" value="ECO:0007669"/>
    <property type="project" value="TreeGrafter"/>
</dbReference>
<reference evidence="6 7" key="1">
    <citation type="journal article" date="2019" name="Genome Biol. Evol.">
        <title>Whole-Genome Sequencing of the Giant Devil Catfish, Bagarius yarrelli.</title>
        <authorList>
            <person name="Jiang W."/>
            <person name="Lv Y."/>
            <person name="Cheng L."/>
            <person name="Yang K."/>
            <person name="Chao B."/>
            <person name="Wang X."/>
            <person name="Li Y."/>
            <person name="Pan X."/>
            <person name="You X."/>
            <person name="Zhang Y."/>
            <person name="Yang J."/>
            <person name="Li J."/>
            <person name="Zhang X."/>
            <person name="Liu S."/>
            <person name="Sun C."/>
            <person name="Yang J."/>
            <person name="Shi Q."/>
        </authorList>
    </citation>
    <scope>NUCLEOTIDE SEQUENCE [LARGE SCALE GENOMIC DNA]</scope>
    <source>
        <strain evidence="6">JWS20170419001</strain>
        <tissue evidence="6">Muscle</tissue>
    </source>
</reference>
<evidence type="ECO:0000313" key="7">
    <source>
        <dbReference type="Proteomes" id="UP000319801"/>
    </source>
</evidence>
<dbReference type="OrthoDB" id="10006958at2759"/>
<dbReference type="GO" id="GO:0005179">
    <property type="term" value="F:hormone activity"/>
    <property type="evidence" value="ECO:0007669"/>
    <property type="project" value="InterPro"/>
</dbReference>
<dbReference type="PANTHER" id="PTHR11515:SF14">
    <property type="entry name" value="GLYCOPROTEIN HORMONE BETA-5"/>
    <property type="match status" value="1"/>
</dbReference>
<protein>
    <submittedName>
        <fullName evidence="6">Glycoprotein hormone beta-5</fullName>
    </submittedName>
</protein>